<sequence>MTKSWPRVTTMRPIRVMGSLLGCGDVGRKGRFVPDLRLFYPRGQRKHSPLQKPILPRHSRREHTAFTLPIFPFPWLRYRISLIESSKPQRQVRPLEEPQVLQMDTDFARFLWGNIWHLMRNGYPAQKKDADHADERRFNLLYPPRRHKSADAYSPSKWPRRNYPMPLPPLTEAHARQIAAQHYGLQVQAQRLPGELDANFLLSAGEERYILKVGNADHDPAELDFQNRALAHLTALPGVPRLIPARSGEEMPIVEHDGQRHFIRLLSYLPGEPLVRCPDRSPELLRGLGAFLARLDQALADFQHPAMERDIPWNLAHAHRVIRPRLHAIPDPVRRRWVERALERFEQQVRPYLPTLRAQVIHNDANDHNVLVAQGQVVGLLDFGDMLHAPLICEVAIAATYALLASPEPLQAAAHLVAGYHQVIPLTTTEVALLDGLIRARLAVSAALSAERALIEPENPYHQISAGPVWAALERLDPVPAEVAHGVFRQACGLPAFPSLAAAPAQPGRDEQTILAARRRYLNPTLSVSYRRPLHMVRGQGQYLYDAEGRAYLDCVNNVCHVGHSHPAVVAALAHQAALLNTNTRYLHEHIITLAERLTAHMPGDLSVWFFVNSGSEANDLALRLVRAYTGRQDMLVLAGAYHGNLSSLIDISPYKFDGPGGAGAPPWVHTLSMPCTYRGRFRHAEDPVAAYVEEAAGIIRQVEEAGRGVAAFIAEALMGTGGQVVFPPGYLAQMYALVRAAGGLCIADEVQIGFGRVGTHFWGFETHGVVPDIVTMGKPMGNGHPLAAVVTTPEIAASFVTGMEYFNTFGGNPVSCAVGLAVLDVIEEQNLQEHARRVGEHLKARLKTLQERHPLIGDVRGSGLFLGVELVRDRETLAPAAGEAQAIVEAMRERGILLSTDGPFHNVLKIKPPLVFNQEDADRLVEELEGVLQEVEQPA</sequence>
<proteinExistence type="inferred from homology"/>
<dbReference type="InParanoid" id="A0A540VGW0"/>
<keyword evidence="4" id="KW-0808">Transferase</keyword>
<dbReference type="Pfam" id="PF00202">
    <property type="entry name" value="Aminotran_3"/>
    <property type="match status" value="1"/>
</dbReference>
<dbReference type="SUPFAM" id="SSF53383">
    <property type="entry name" value="PLP-dependent transferases"/>
    <property type="match status" value="1"/>
</dbReference>
<dbReference type="SUPFAM" id="SSF56112">
    <property type="entry name" value="Protein kinase-like (PK-like)"/>
    <property type="match status" value="1"/>
</dbReference>
<dbReference type="PANTHER" id="PTHR45688:SF13">
    <property type="entry name" value="ALANINE--GLYOXYLATE AMINOTRANSFERASE 2-LIKE"/>
    <property type="match status" value="1"/>
</dbReference>
<dbReference type="GO" id="GO:0030170">
    <property type="term" value="F:pyridoxal phosphate binding"/>
    <property type="evidence" value="ECO:0007669"/>
    <property type="project" value="InterPro"/>
</dbReference>
<dbReference type="Gene3D" id="3.90.1150.10">
    <property type="entry name" value="Aspartate Aminotransferase, domain 1"/>
    <property type="match status" value="1"/>
</dbReference>
<evidence type="ECO:0000256" key="1">
    <source>
        <dbReference type="ARBA" id="ARBA00008954"/>
    </source>
</evidence>
<dbReference type="InterPro" id="IPR015424">
    <property type="entry name" value="PyrdxlP-dep_Trfase"/>
</dbReference>
<protein>
    <submittedName>
        <fullName evidence="4">Aminotransferase class III-fold pyridoxal phosphate-dependent enzyme</fullName>
    </submittedName>
</protein>
<accession>A0A540VGW0</accession>
<name>A0A540VGW0_9CHLR</name>
<dbReference type="InterPro" id="IPR005814">
    <property type="entry name" value="Aminotrans_3"/>
</dbReference>
<evidence type="ECO:0000259" key="3">
    <source>
        <dbReference type="Pfam" id="PF01636"/>
    </source>
</evidence>
<evidence type="ECO:0000313" key="5">
    <source>
        <dbReference type="Proteomes" id="UP000317371"/>
    </source>
</evidence>
<feature type="domain" description="Aminoglycoside phosphotransferase" evidence="3">
    <location>
        <begin position="190"/>
        <end position="421"/>
    </location>
</feature>
<dbReference type="PROSITE" id="PS00600">
    <property type="entry name" value="AA_TRANSFER_CLASS_3"/>
    <property type="match status" value="1"/>
</dbReference>
<dbReference type="Proteomes" id="UP000317371">
    <property type="component" value="Unassembled WGS sequence"/>
</dbReference>
<dbReference type="AlphaFoldDB" id="A0A540VGW0"/>
<comment type="caution">
    <text evidence="4">The sequence shown here is derived from an EMBL/GenBank/DDBJ whole genome shotgun (WGS) entry which is preliminary data.</text>
</comment>
<gene>
    <name evidence="4" type="ORF">FKZ61_09235</name>
</gene>
<dbReference type="InterPro" id="IPR049704">
    <property type="entry name" value="Aminotrans_3_PPA_site"/>
</dbReference>
<dbReference type="Gene3D" id="3.90.1200.10">
    <property type="match status" value="1"/>
</dbReference>
<organism evidence="4 5">
    <name type="scientific">Litorilinea aerophila</name>
    <dbReference type="NCBI Taxonomy" id="1204385"/>
    <lineage>
        <taxon>Bacteria</taxon>
        <taxon>Bacillati</taxon>
        <taxon>Chloroflexota</taxon>
        <taxon>Caldilineae</taxon>
        <taxon>Caldilineales</taxon>
        <taxon>Caldilineaceae</taxon>
        <taxon>Litorilinea</taxon>
    </lineage>
</organism>
<dbReference type="OrthoDB" id="9807885at2"/>
<dbReference type="CDD" id="cd00610">
    <property type="entry name" value="OAT_like"/>
    <property type="match status" value="1"/>
</dbReference>
<dbReference type="InterPro" id="IPR011009">
    <property type="entry name" value="Kinase-like_dom_sf"/>
</dbReference>
<keyword evidence="2" id="KW-0663">Pyridoxal phosphate</keyword>
<dbReference type="PANTHER" id="PTHR45688">
    <property type="match status" value="1"/>
</dbReference>
<dbReference type="InterPro" id="IPR015422">
    <property type="entry name" value="PyrdxlP-dep_Trfase_small"/>
</dbReference>
<keyword evidence="5" id="KW-1185">Reference proteome</keyword>
<dbReference type="InterPro" id="IPR002575">
    <property type="entry name" value="Aminoglycoside_PTrfase"/>
</dbReference>
<dbReference type="InterPro" id="IPR015421">
    <property type="entry name" value="PyrdxlP-dep_Trfase_major"/>
</dbReference>
<dbReference type="Pfam" id="PF01636">
    <property type="entry name" value="APH"/>
    <property type="match status" value="1"/>
</dbReference>
<keyword evidence="4" id="KW-0032">Aminotransferase</keyword>
<dbReference type="EMBL" id="VIGC01000010">
    <property type="protein sequence ID" value="TQE95922.1"/>
    <property type="molecule type" value="Genomic_DNA"/>
</dbReference>
<dbReference type="Gene3D" id="3.40.640.10">
    <property type="entry name" value="Type I PLP-dependent aspartate aminotransferase-like (Major domain)"/>
    <property type="match status" value="1"/>
</dbReference>
<comment type="similarity">
    <text evidence="1">Belongs to the class-III pyridoxal-phosphate-dependent aminotransferase family.</text>
</comment>
<evidence type="ECO:0000313" key="4">
    <source>
        <dbReference type="EMBL" id="TQE95922.1"/>
    </source>
</evidence>
<dbReference type="GO" id="GO:0008483">
    <property type="term" value="F:transaminase activity"/>
    <property type="evidence" value="ECO:0007669"/>
    <property type="project" value="UniProtKB-KW"/>
</dbReference>
<evidence type="ECO:0000256" key="2">
    <source>
        <dbReference type="ARBA" id="ARBA00022898"/>
    </source>
</evidence>
<reference evidence="4 5" key="1">
    <citation type="submission" date="2019-06" db="EMBL/GenBank/DDBJ databases">
        <title>Genome sequence of Litorilinea aerophila BAA-2444.</title>
        <authorList>
            <person name="Maclea K.S."/>
            <person name="Maurais E.G."/>
            <person name="Iannazzi L.C."/>
        </authorList>
    </citation>
    <scope>NUCLEOTIDE SEQUENCE [LARGE SCALE GENOMIC DNA]</scope>
    <source>
        <strain evidence="4 5">ATCC BAA-2444</strain>
    </source>
</reference>